<feature type="compositionally biased region" description="Low complexity" evidence="14">
    <location>
        <begin position="89"/>
        <end position="113"/>
    </location>
</feature>
<dbReference type="AlphaFoldDB" id="A0A7J7YQZ8"/>
<dbReference type="Proteomes" id="UP000585614">
    <property type="component" value="Unassembled WGS sequence"/>
</dbReference>
<keyword evidence="12" id="KW-0539">Nucleus</keyword>
<comment type="caution">
    <text evidence="16">The sequence shown here is derived from an EMBL/GenBank/DDBJ whole genome shotgun (WGS) entry which is preliminary data.</text>
</comment>
<dbReference type="GO" id="GO:0000981">
    <property type="term" value="F:DNA-binding transcription factor activity, RNA polymerase II-specific"/>
    <property type="evidence" value="ECO:0007669"/>
    <property type="project" value="TreeGrafter"/>
</dbReference>
<feature type="region of interest" description="Disordered" evidence="14">
    <location>
        <begin position="68"/>
        <end position="117"/>
    </location>
</feature>
<keyword evidence="6" id="KW-1133">Transmembrane helix</keyword>
<gene>
    <name evidence="16" type="ORF">mRhiFer1_001150</name>
</gene>
<feature type="region of interest" description="Disordered" evidence="14">
    <location>
        <begin position="152"/>
        <end position="172"/>
    </location>
</feature>
<dbReference type="PROSITE" id="PS50217">
    <property type="entry name" value="BZIP"/>
    <property type="match status" value="1"/>
</dbReference>
<feature type="region of interest" description="Disordered" evidence="14">
    <location>
        <begin position="613"/>
        <end position="636"/>
    </location>
</feature>
<evidence type="ECO:0000256" key="9">
    <source>
        <dbReference type="ARBA" id="ARBA00023136"/>
    </source>
</evidence>
<organism evidence="16 17">
    <name type="scientific">Rhinolophus ferrumequinum</name>
    <name type="common">Greater horseshoe bat</name>
    <dbReference type="NCBI Taxonomy" id="59479"/>
    <lineage>
        <taxon>Eukaryota</taxon>
        <taxon>Metazoa</taxon>
        <taxon>Chordata</taxon>
        <taxon>Craniata</taxon>
        <taxon>Vertebrata</taxon>
        <taxon>Euteleostomi</taxon>
        <taxon>Mammalia</taxon>
        <taxon>Eutheria</taxon>
        <taxon>Laurasiatheria</taxon>
        <taxon>Chiroptera</taxon>
        <taxon>Yinpterochiroptera</taxon>
        <taxon>Rhinolophoidea</taxon>
        <taxon>Rhinolophidae</taxon>
        <taxon>Rhinolophinae</taxon>
        <taxon>Rhinolophus</taxon>
    </lineage>
</organism>
<dbReference type="InterPro" id="IPR046347">
    <property type="entry name" value="bZIP_sf"/>
</dbReference>
<evidence type="ECO:0000256" key="6">
    <source>
        <dbReference type="ARBA" id="ARBA00022989"/>
    </source>
</evidence>
<dbReference type="SMART" id="SM00338">
    <property type="entry name" value="BRLZ"/>
    <property type="match status" value="1"/>
</dbReference>
<dbReference type="EMBL" id="JACAGC010000005">
    <property type="protein sequence ID" value="KAF6364076.1"/>
    <property type="molecule type" value="Genomic_DNA"/>
</dbReference>
<keyword evidence="4" id="KW-0812">Transmembrane</keyword>
<dbReference type="InterPro" id="IPR051882">
    <property type="entry name" value="ATF_bZIP_TF"/>
</dbReference>
<feature type="compositionally biased region" description="Polar residues" evidence="14">
    <location>
        <begin position="152"/>
        <end position="162"/>
    </location>
</feature>
<dbReference type="SUPFAM" id="SSF57959">
    <property type="entry name" value="Leucine zipper domain"/>
    <property type="match status" value="1"/>
</dbReference>
<keyword evidence="11" id="KW-0834">Unfolded protein response</keyword>
<evidence type="ECO:0000256" key="14">
    <source>
        <dbReference type="SAM" id="MobiDB-lite"/>
    </source>
</evidence>
<keyword evidence="10" id="KW-0804">Transcription</keyword>
<comment type="subcellular location">
    <subcellularLocation>
        <location evidence="2">Endoplasmic reticulum membrane</location>
        <topology evidence="2">Single-pass type II membrane protein</topology>
    </subcellularLocation>
    <subcellularLocation>
        <location evidence="1">Nucleus</location>
    </subcellularLocation>
</comment>
<evidence type="ECO:0000259" key="15">
    <source>
        <dbReference type="PROSITE" id="PS50217"/>
    </source>
</evidence>
<evidence type="ECO:0000256" key="7">
    <source>
        <dbReference type="ARBA" id="ARBA00023015"/>
    </source>
</evidence>
<dbReference type="PANTHER" id="PTHR46164:SF2">
    <property type="entry name" value="CYCLIC AMP-DEPENDENT TRANSCRIPTION FACTOR ATF-6 BETA"/>
    <property type="match status" value="1"/>
</dbReference>
<name>A0A7J7YQZ8_RHIFE</name>
<evidence type="ECO:0000256" key="11">
    <source>
        <dbReference type="ARBA" id="ARBA00023230"/>
    </source>
</evidence>
<dbReference type="CDD" id="cd14700">
    <property type="entry name" value="bZIP_ATF6"/>
    <property type="match status" value="1"/>
</dbReference>
<keyword evidence="5" id="KW-0256">Endoplasmic reticulum</keyword>
<accession>A0A7J7YQZ8</accession>
<dbReference type="PROSITE" id="PS00036">
    <property type="entry name" value="BZIP_BASIC"/>
    <property type="match status" value="1"/>
</dbReference>
<dbReference type="PANTHER" id="PTHR46164">
    <property type="entry name" value="ATF6, ISOFORM C"/>
    <property type="match status" value="1"/>
</dbReference>
<reference evidence="16 17" key="1">
    <citation type="journal article" date="2020" name="Nature">
        <title>Six reference-quality genomes reveal evolution of bat adaptations.</title>
        <authorList>
            <person name="Jebb D."/>
            <person name="Huang Z."/>
            <person name="Pippel M."/>
            <person name="Hughes G.M."/>
            <person name="Lavrichenko K."/>
            <person name="Devanna P."/>
            <person name="Winkler S."/>
            <person name="Jermiin L.S."/>
            <person name="Skirmuntt E.C."/>
            <person name="Katzourakis A."/>
            <person name="Burkitt-Gray L."/>
            <person name="Ray D.A."/>
            <person name="Sullivan K.A.M."/>
            <person name="Roscito J.G."/>
            <person name="Kirilenko B.M."/>
            <person name="Davalos L.M."/>
            <person name="Corthals A.P."/>
            <person name="Power M.L."/>
            <person name="Jones G."/>
            <person name="Ransome R.D."/>
            <person name="Dechmann D.K.N."/>
            <person name="Locatelli A.G."/>
            <person name="Puechmaille S.J."/>
            <person name="Fedrigo O."/>
            <person name="Jarvis E.D."/>
            <person name="Hiller M."/>
            <person name="Vernes S.C."/>
            <person name="Myers E.W."/>
            <person name="Teeling E.C."/>
        </authorList>
    </citation>
    <scope>NUCLEOTIDE SEQUENCE [LARGE SCALE GENOMIC DNA]</scope>
    <source>
        <strain evidence="16">MRhiFer1</strain>
        <tissue evidence="16">Lung</tissue>
    </source>
</reference>
<evidence type="ECO:0000256" key="1">
    <source>
        <dbReference type="ARBA" id="ARBA00004123"/>
    </source>
</evidence>
<evidence type="ECO:0000256" key="8">
    <source>
        <dbReference type="ARBA" id="ARBA00023125"/>
    </source>
</evidence>
<evidence type="ECO:0000256" key="3">
    <source>
        <dbReference type="ARBA" id="ARBA00009050"/>
    </source>
</evidence>
<protein>
    <submittedName>
        <fullName evidence="16">Activating transcription factor 6 beta</fullName>
    </submittedName>
</protein>
<feature type="domain" description="BZIP" evidence="15">
    <location>
        <begin position="325"/>
        <end position="388"/>
    </location>
</feature>
<feature type="coiled-coil region" evidence="13">
    <location>
        <begin position="350"/>
        <end position="391"/>
    </location>
</feature>
<comment type="similarity">
    <text evidence="3">Belongs to the bZIP family. ATF subfamily.</text>
</comment>
<keyword evidence="7" id="KW-0805">Transcription regulation</keyword>
<feature type="compositionally biased region" description="Pro residues" evidence="14">
    <location>
        <begin position="71"/>
        <end position="81"/>
    </location>
</feature>
<dbReference type="FunFam" id="1.20.5.170:FF:000041">
    <property type="entry name" value="Cyclic AMP-dependent transcription factor ATF-6 beta"/>
    <property type="match status" value="1"/>
</dbReference>
<dbReference type="GO" id="GO:0000978">
    <property type="term" value="F:RNA polymerase II cis-regulatory region sequence-specific DNA binding"/>
    <property type="evidence" value="ECO:0007669"/>
    <property type="project" value="TreeGrafter"/>
</dbReference>
<feature type="region of interest" description="Disordered" evidence="14">
    <location>
        <begin position="446"/>
        <end position="470"/>
    </location>
</feature>
<dbReference type="Gene3D" id="1.20.5.170">
    <property type="match status" value="1"/>
</dbReference>
<evidence type="ECO:0000256" key="2">
    <source>
        <dbReference type="ARBA" id="ARBA00004648"/>
    </source>
</evidence>
<evidence type="ECO:0000256" key="5">
    <source>
        <dbReference type="ARBA" id="ARBA00022824"/>
    </source>
</evidence>
<dbReference type="GO" id="GO:0005789">
    <property type="term" value="C:endoplasmic reticulum membrane"/>
    <property type="evidence" value="ECO:0007669"/>
    <property type="project" value="UniProtKB-SubCell"/>
</dbReference>
<keyword evidence="13" id="KW-0175">Coiled coil</keyword>
<feature type="region of interest" description="Disordered" evidence="14">
    <location>
        <begin position="226"/>
        <end position="248"/>
    </location>
</feature>
<evidence type="ECO:0000256" key="10">
    <source>
        <dbReference type="ARBA" id="ARBA00023163"/>
    </source>
</evidence>
<dbReference type="Pfam" id="PF00170">
    <property type="entry name" value="bZIP_1"/>
    <property type="match status" value="1"/>
</dbReference>
<keyword evidence="9" id="KW-0472">Membrane</keyword>
<evidence type="ECO:0000256" key="13">
    <source>
        <dbReference type="SAM" id="Coils"/>
    </source>
</evidence>
<evidence type="ECO:0000256" key="12">
    <source>
        <dbReference type="ARBA" id="ARBA00023242"/>
    </source>
</evidence>
<evidence type="ECO:0000313" key="17">
    <source>
        <dbReference type="Proteomes" id="UP000585614"/>
    </source>
</evidence>
<keyword evidence="8" id="KW-0238">DNA-binding</keyword>
<dbReference type="GO" id="GO:0030968">
    <property type="term" value="P:endoplasmic reticulum unfolded protein response"/>
    <property type="evidence" value="ECO:0007669"/>
    <property type="project" value="TreeGrafter"/>
</dbReference>
<proteinExistence type="inferred from homology"/>
<evidence type="ECO:0000256" key="4">
    <source>
        <dbReference type="ARBA" id="ARBA00022692"/>
    </source>
</evidence>
<dbReference type="InterPro" id="IPR004827">
    <property type="entry name" value="bZIP"/>
</dbReference>
<feature type="compositionally biased region" description="Polar residues" evidence="14">
    <location>
        <begin position="613"/>
        <end position="627"/>
    </location>
</feature>
<dbReference type="GO" id="GO:0005634">
    <property type="term" value="C:nucleus"/>
    <property type="evidence" value="ECO:0007669"/>
    <property type="project" value="UniProtKB-SubCell"/>
</dbReference>
<sequence length="636" mass="69213">MAELMLLSEIADPTRFFTDNLLSPEDWGVRHCTLYTGLDEVAEEQTQLFRCPEQDVPFGSSILDVGMDVSPPEPPWDPLPIFPDLQVKSEPSSPCSSSSLSSESSHLSTEPSSQDSGVGEVLVVKIESLAPPLCLLGDDPTSPFETVHINVGPTSDNPSEVQTKLEPVSPSSSVHSEASLLSAESPTQPFVGEEVLEVKTESPSPHGCVLRDVPGPPLGAVQISMGPSPDGSSGKALPARKPPLQPKPVVITTVPVPPRAMPPSTTVLLQPLVQPPPVSPVVLIQGAIRVQPEGPAPPAPRPERKTIVPAPMPGNCCPPEVDAKLLKRQQRMIKNRESACQSRRKKKEYLQGLEARLQAVLADNQQLRRENAALRRRLEALLAENSELKLGSGNRKAVCIMVFLLFIAFNFGPVSISEPPSAPASRMSGQEPRPRRHLLEFSAQLPVHGVEPRQGPTEPQPSPEGRPSFRNLTAFPGGARELLLRDLDQLFLSSDCRHFNRTESLRLADELSGWVQRHQRGRRKIPQRAQERQGPSVSFPFPFTLFKSLDTSSSRSLSCGRSCLQLRQSPPTPLGPQRGILWASCSCIATQTVRSQSSWMQLTDGKTHFMSSPSDGTTCCSQPSATTRPLGPRCPW</sequence>
<evidence type="ECO:0000313" key="16">
    <source>
        <dbReference type="EMBL" id="KAF6364076.1"/>
    </source>
</evidence>